<dbReference type="OMA" id="TIARSCH"/>
<dbReference type="RefSeq" id="XP_030941163.1">
    <property type="nucleotide sequence ID" value="XM_031085303.1"/>
</dbReference>
<feature type="compositionally biased region" description="Basic and acidic residues" evidence="1">
    <location>
        <begin position="250"/>
        <end position="266"/>
    </location>
</feature>
<dbReference type="Pfam" id="PF25896">
    <property type="entry name" value="HTH_AT3G52170"/>
    <property type="match status" value="1"/>
</dbReference>
<proteinExistence type="predicted"/>
<sequence>MGKNLIARIAAAGTQSLKFNNQSRNKVKNIDQWRRNFNSNSNAASVPDSDRVVRTRLSKLERQAMVESFVNKYREMNGGKFPTASFAVKQVGGSYYTVRKIIQELQYKSKLSSSDTRKGTPTISFLSSQLKPAMPGSHSDIDAKQSDVLKVDAEVSPCLEKPEEEAQENHLLKEETEDVSLSCLQPSENVNAEEVSPLCFEKPADDKMEDAQHNDFEKAEDGKQEQAVDHNLPNVDGLGSIAEQDQGSIELDKNVKDVSTRQKNDAEVPRKSSLWGNLKSLADGIINIWRKM</sequence>
<dbReference type="InterPro" id="IPR058942">
    <property type="entry name" value="AT3G52170-like"/>
</dbReference>
<reference evidence="3" key="2">
    <citation type="submission" date="2021-01" db="UniProtKB">
        <authorList>
            <consortium name="EnsemblPlants"/>
        </authorList>
    </citation>
    <scope>IDENTIFICATION</scope>
</reference>
<dbReference type="PANTHER" id="PTHR34568">
    <property type="entry name" value="RRM DOMAIN-CONTAINING PROTEIN"/>
    <property type="match status" value="1"/>
</dbReference>
<evidence type="ECO:0000313" key="4">
    <source>
        <dbReference type="Proteomes" id="UP000594261"/>
    </source>
</evidence>
<dbReference type="Proteomes" id="UP000594261">
    <property type="component" value="Chromosome 10"/>
</dbReference>
<evidence type="ECO:0000259" key="2">
    <source>
        <dbReference type="Pfam" id="PF25896"/>
    </source>
</evidence>
<feature type="domain" description="AT3G52170-like helix-turn-helix" evidence="2">
    <location>
        <begin position="58"/>
        <end position="107"/>
    </location>
</feature>
<dbReference type="RefSeq" id="XP_030941164.1">
    <property type="nucleotide sequence ID" value="XM_031085304.1"/>
</dbReference>
<feature type="compositionally biased region" description="Basic and acidic residues" evidence="1">
    <location>
        <begin position="217"/>
        <end position="228"/>
    </location>
</feature>
<dbReference type="AlphaFoldDB" id="A0A7N2RC31"/>
<dbReference type="EMBL" id="LRBV02000010">
    <property type="status" value="NOT_ANNOTATED_CDS"/>
    <property type="molecule type" value="Genomic_DNA"/>
</dbReference>
<protein>
    <recommendedName>
        <fullName evidence="2">AT3G52170-like helix-turn-helix domain-containing protein</fullName>
    </recommendedName>
</protein>
<accession>A0A7N2RC31</accession>
<dbReference type="OrthoDB" id="1930826at2759"/>
<dbReference type="InterPro" id="IPR058941">
    <property type="entry name" value="HTH_AT3G52170-like"/>
</dbReference>
<evidence type="ECO:0000313" key="3">
    <source>
        <dbReference type="EnsemblPlants" id="QL10p035701:mrna"/>
    </source>
</evidence>
<name>A0A7N2RC31_QUELO</name>
<organism evidence="3 4">
    <name type="scientific">Quercus lobata</name>
    <name type="common">Valley oak</name>
    <dbReference type="NCBI Taxonomy" id="97700"/>
    <lineage>
        <taxon>Eukaryota</taxon>
        <taxon>Viridiplantae</taxon>
        <taxon>Streptophyta</taxon>
        <taxon>Embryophyta</taxon>
        <taxon>Tracheophyta</taxon>
        <taxon>Spermatophyta</taxon>
        <taxon>Magnoliopsida</taxon>
        <taxon>eudicotyledons</taxon>
        <taxon>Gunneridae</taxon>
        <taxon>Pentapetalae</taxon>
        <taxon>rosids</taxon>
        <taxon>fabids</taxon>
        <taxon>Fagales</taxon>
        <taxon>Fagaceae</taxon>
        <taxon>Quercus</taxon>
    </lineage>
</organism>
<dbReference type="InParanoid" id="A0A7N2RC31"/>
<dbReference type="PANTHER" id="PTHR34568:SF4">
    <property type="entry name" value="OS02G0638000 PROTEIN"/>
    <property type="match status" value="1"/>
</dbReference>
<dbReference type="Gramene" id="QL10p035701:mrna">
    <property type="protein sequence ID" value="QL10p035701:mrna"/>
    <property type="gene ID" value="QL10p035701"/>
</dbReference>
<dbReference type="EnsemblPlants" id="QL10p035701:mrna">
    <property type="protein sequence ID" value="QL10p035701:mrna"/>
    <property type="gene ID" value="QL10p035701"/>
</dbReference>
<evidence type="ECO:0000256" key="1">
    <source>
        <dbReference type="SAM" id="MobiDB-lite"/>
    </source>
</evidence>
<reference evidence="3 4" key="1">
    <citation type="journal article" date="2016" name="G3 (Bethesda)">
        <title>First Draft Assembly and Annotation of the Genome of a California Endemic Oak Quercus lobata Nee (Fagaceae).</title>
        <authorList>
            <person name="Sork V.L."/>
            <person name="Fitz-Gibbon S.T."/>
            <person name="Puiu D."/>
            <person name="Crepeau M."/>
            <person name="Gugger P.F."/>
            <person name="Sherman R."/>
            <person name="Stevens K."/>
            <person name="Langley C.H."/>
            <person name="Pellegrini M."/>
            <person name="Salzberg S.L."/>
        </authorList>
    </citation>
    <scope>NUCLEOTIDE SEQUENCE [LARGE SCALE GENOMIC DNA]</scope>
    <source>
        <strain evidence="3 4">cv. SW786</strain>
    </source>
</reference>
<gene>
    <name evidence="3" type="primary">LOC115965973</name>
</gene>
<dbReference type="KEGG" id="qlo:115965973"/>
<dbReference type="GeneID" id="115965973"/>
<feature type="region of interest" description="Disordered" evidence="1">
    <location>
        <begin position="217"/>
        <end position="266"/>
    </location>
</feature>
<keyword evidence="4" id="KW-1185">Reference proteome</keyword>